<dbReference type="Pfam" id="PF16593">
    <property type="entry name" value="Cas9-BH"/>
    <property type="match status" value="1"/>
</dbReference>
<dbReference type="GO" id="GO:0016787">
    <property type="term" value="F:hydrolase activity"/>
    <property type="evidence" value="ECO:0007669"/>
    <property type="project" value="UniProtKB-KW"/>
</dbReference>
<protein>
    <recommendedName>
        <fullName evidence="13">CRISPR-associated endonuclease Cas9</fullName>
        <ecNumber evidence="13">3.1.-.-</ecNumber>
    </recommendedName>
</protein>
<dbReference type="Pfam" id="PF22702">
    <property type="entry name" value="Cas9_RuvC"/>
    <property type="match status" value="1"/>
</dbReference>
<feature type="active site" description="Proton acceptor for HNH nuclease domain" evidence="13">
    <location>
        <position position="837"/>
    </location>
</feature>
<evidence type="ECO:0000256" key="3">
    <source>
        <dbReference type="ARBA" id="ARBA00022722"/>
    </source>
</evidence>
<feature type="binding site" evidence="13">
    <location>
        <position position="975"/>
    </location>
    <ligand>
        <name>Mg(2+)</name>
        <dbReference type="ChEBI" id="CHEBI:18420"/>
        <label>2</label>
    </ligand>
</feature>
<feature type="active site" description="For RuvC-like nuclease domain" evidence="13">
    <location>
        <position position="10"/>
    </location>
</feature>
<dbReference type="OrthoDB" id="9757607at2"/>
<dbReference type="InterPro" id="IPR032239">
    <property type="entry name" value="Cas9-BH"/>
</dbReference>
<dbReference type="InterPro" id="IPR033114">
    <property type="entry name" value="HNH_CAS9"/>
</dbReference>
<evidence type="ECO:0000256" key="1">
    <source>
        <dbReference type="ARBA" id="ARBA00001946"/>
    </source>
</evidence>
<organism evidence="15 16">
    <name type="scientific">Enterococcus mundtii</name>
    <dbReference type="NCBI Taxonomy" id="53346"/>
    <lineage>
        <taxon>Bacteria</taxon>
        <taxon>Bacillati</taxon>
        <taxon>Bacillota</taxon>
        <taxon>Bacilli</taxon>
        <taxon>Lactobacillales</taxon>
        <taxon>Enterococcaceae</taxon>
        <taxon>Enterococcus</taxon>
    </lineage>
</organism>
<dbReference type="InterPro" id="IPR003615">
    <property type="entry name" value="HNH_nuc"/>
</dbReference>
<dbReference type="InterPro" id="IPR032240">
    <property type="entry name" value="Cas9_REC"/>
</dbReference>
<comment type="similarity">
    <text evidence="2">Belongs to the CRISPR-associated protein Cas9 family. Subtype II-A subfamily.</text>
</comment>
<comment type="cofactor">
    <cofactor evidence="1 13">
        <name>Mg(2+)</name>
        <dbReference type="ChEBI" id="CHEBI:18420"/>
    </cofactor>
</comment>
<keyword evidence="9 13" id="KW-0051">Antiviral defense</keyword>
<sequence>MEKEYTIGLDIGTNSVGWAVLTDDYRLVARKMSIQGDSNRKKIKKNFWGARLFEEGKTAQFRRIKRTNRRRIARRRQRVLALQDIFAEEIHKKDPNFFARLEEGDRVEADKRFAKFPVFATLSEEKNYHRQYPTIYHLRHDLANSKEQADIRLVYLAIAHCLKYRGHFLFEGELDTENTSVTENYQQFLQAYQQFFPEPIGDLDDAVPILTERLSKAKRVEKVLAYYPSEKSTGNFAQFLKLMVGNQANFKKTFDLEEEMKLNFTRDCYEEDLNELLEKTSDDYAELFLKAKGVYDAILLSQILSKSDDETKAKLSANMKLRFEEHQRDLKQLKELVRRDLPKKYDDFFKNRSKNGYAGYVKGKATQEDFYKFLRTELAGLEESQSIMEKIDQEIYLLKQRTFANGVIPHQIHLVEMREIMDRQKRFYPFLKGAQGKIEKLLTFRIPYYVGPLAQEGQSPFAWIKRKSPSQITPWNFAEVVDKENSAIEFIERMTNQDTYLPKEKILPKQSLIYQRFMIFNELTKVSYTDERGKSHYFSSEQKRKIFNELFKQHLRVTEKQLRKFLELNEQIDSTEIKGIETSFNASYSTYHDLLKLSDQMDTLLDDPDMTTMFEEIIKILTIFEDREMIREQLKPYETVLGLPAIKKLAKKHYTGWGRLSEKMIQGIREKQSRKTILDYLIDDDDFPCNRNRNFMQLINDDHLSFKETIANELIMSDSNVLLDQVKAIPGSPAVKKGIWQSIKIVEEIIGIIGKAPKNIVIEMARENQRTSRSRPRLKALEEALKNIDSPLLKDYPTDNQALKKDRLYLYYLQNGKDMYTGEPLEIHRLSEYDIDHIIPRSFIVDNSLDNKVLVSSKVNRGKLDNAPDPLVVKRMRSHWEKLHQAKLISDKKLANLTKQNLTEADKARFIQRQLVETRQITKHVANLLHQHFNLPEEVSATEKTSIITLKSTLTSQFRQMFDIYKVREINHHHHAHDAYLNGVVAMTLLKKYPKLAPEFVYGSYIKGDINQINKATAKKEFYSNIMKFFESEEIICDEQGEVIWNKKRDLSTIKKTIGAHQVNIVKKVEKQKGGFYKETINSKANPEKLIPRKASLDPLKYGGYGSPLVAYTVIFIFEKGKQKKVTKGIEGITIMEQLRFEQDPREFLKTKGYEGVKQWLILPKYILFEAQGGYRRMIASHQETQKANSLILPEHLVALLYHARHYDEINHKVSFDYVNAHKEGFNEIFDFISDFGVRYILAPQHLEKIKVAYEKNKEVDLKEMIDAILSLLKFTLFGASVEFKFFDIKILKRYKSLTDIWEATIIYQSVTGLYERRVEVRKLWDGERL</sequence>
<feature type="binding site" evidence="13">
    <location>
        <position position="767"/>
    </location>
    <ligand>
        <name>Mg(2+)</name>
        <dbReference type="ChEBI" id="CHEBI:18420"/>
        <label>1</label>
    </ligand>
</feature>
<feature type="binding site" evidence="13">
    <location>
        <position position="767"/>
    </location>
    <ligand>
        <name>Mg(2+)</name>
        <dbReference type="ChEBI" id="CHEBI:18420"/>
        <label>2</label>
    </ligand>
</feature>
<evidence type="ECO:0000256" key="10">
    <source>
        <dbReference type="ARBA" id="ARBA00023125"/>
    </source>
</evidence>
<dbReference type="PROSITE" id="PS51749">
    <property type="entry name" value="HNH_CAS9"/>
    <property type="match status" value="1"/>
</dbReference>
<dbReference type="InterPro" id="IPR036397">
    <property type="entry name" value="RNaseH_sf"/>
</dbReference>
<dbReference type="GO" id="GO:0051607">
    <property type="term" value="P:defense response to virus"/>
    <property type="evidence" value="ECO:0007669"/>
    <property type="project" value="UniProtKB-UniRule"/>
</dbReference>
<dbReference type="GO" id="GO:0004519">
    <property type="term" value="F:endonuclease activity"/>
    <property type="evidence" value="ECO:0007669"/>
    <property type="project" value="UniProtKB-UniRule"/>
</dbReference>
<evidence type="ECO:0000256" key="5">
    <source>
        <dbReference type="ARBA" id="ARBA00022759"/>
    </source>
</evidence>
<comment type="function">
    <text evidence="13">CRISPR (clustered regularly interspaced short palindromic repeat) is an adaptive immune system that provides protection against mobile genetic elements (viruses, transposable elements and conjugative plasmids). CRISPR clusters contain spacers, sequences complementary to antecedent mobile elements, and target invading nucleic acids. CRISPR clusters are transcribed and processed into CRISPR RNA (crRNA). In type II CRISPR systems correct processing of pre-crRNA requires a trans-encoded small RNA (tracrRNA), endogenous ribonuclease 3 (rnc) and this protein. The tracrRNA serves as a guide for ribonuclease 3-aided processing of pre-crRNA. Subsequently Cas9/crRNA/tracrRNA endonucleolytically cleaves linear or circular dsDNA target complementary to the spacer; Cas9 is inactive in the absence of the 2 guide RNAs (gRNA). Cas9 recognizes the protospacer adjacent motif (PAM) in the CRISPR repeat sequences to help distinguish self versus nonself, as targets within the bacterial CRISPR locus do not have PAMs. PAM recognition is also required for catalytic activity.</text>
</comment>
<evidence type="ECO:0000256" key="2">
    <source>
        <dbReference type="ARBA" id="ARBA00005244"/>
    </source>
</evidence>
<dbReference type="HAMAP" id="MF_01480">
    <property type="entry name" value="Cas9"/>
    <property type="match status" value="1"/>
</dbReference>
<evidence type="ECO:0000256" key="8">
    <source>
        <dbReference type="ARBA" id="ARBA00022884"/>
    </source>
</evidence>
<name>A0A1V2UL94_ENTMU</name>
<dbReference type="Proteomes" id="UP000189299">
    <property type="component" value="Unassembled WGS sequence"/>
</dbReference>
<evidence type="ECO:0000256" key="9">
    <source>
        <dbReference type="ARBA" id="ARBA00023118"/>
    </source>
</evidence>
<keyword evidence="10 13" id="KW-0238">DNA-binding</keyword>
<dbReference type="GO" id="GO:0003677">
    <property type="term" value="F:DNA binding"/>
    <property type="evidence" value="ECO:0007669"/>
    <property type="project" value="UniProtKB-UniRule"/>
</dbReference>
<dbReference type="Gene3D" id="3.30.420.10">
    <property type="entry name" value="Ribonuclease H-like superfamily/Ribonuclease H"/>
    <property type="match status" value="1"/>
</dbReference>
<dbReference type="EC" id="3.1.-.-" evidence="13"/>
<reference evidence="15 16" key="1">
    <citation type="submission" date="2016-12" db="EMBL/GenBank/DDBJ databases">
        <authorList>
            <person name="Song W.-J."/>
            <person name="Kurnit D.M."/>
        </authorList>
    </citation>
    <scope>NUCLEOTIDE SEQUENCE [LARGE SCALE GENOMIC DNA]</scope>
    <source>
        <strain evidence="15 16">CGB1038-1_S1</strain>
    </source>
</reference>
<evidence type="ECO:0000256" key="11">
    <source>
        <dbReference type="ARBA" id="ARBA00023211"/>
    </source>
</evidence>
<keyword evidence="8 13" id="KW-0694">RNA-binding</keyword>
<evidence type="ECO:0000256" key="12">
    <source>
        <dbReference type="ARBA" id="ARBA00046380"/>
    </source>
</evidence>
<evidence type="ECO:0000256" key="4">
    <source>
        <dbReference type="ARBA" id="ARBA00022723"/>
    </source>
</evidence>
<feature type="binding site" evidence="13">
    <location>
        <position position="10"/>
    </location>
    <ligand>
        <name>Mg(2+)</name>
        <dbReference type="ChEBI" id="CHEBI:18420"/>
        <label>1</label>
    </ligand>
</feature>
<keyword evidence="11" id="KW-0464">Manganese</keyword>
<feature type="domain" description="HNH Cas9-type" evidence="14">
    <location>
        <begin position="761"/>
        <end position="915"/>
    </location>
</feature>
<dbReference type="RefSeq" id="WP_077151192.1">
    <property type="nucleotide sequence ID" value="NZ_CABMMO010000002.1"/>
</dbReference>
<proteinExistence type="inferred from homology"/>
<dbReference type="Pfam" id="PF16592">
    <property type="entry name" value="Cas9_REC"/>
    <property type="match status" value="1"/>
</dbReference>
<dbReference type="Pfam" id="PF16595">
    <property type="entry name" value="Cas9_PI"/>
    <property type="match status" value="1"/>
</dbReference>
<evidence type="ECO:0000313" key="15">
    <source>
        <dbReference type="EMBL" id="ONN44248.1"/>
    </source>
</evidence>
<feature type="binding site" evidence="13">
    <location>
        <position position="763"/>
    </location>
    <ligand>
        <name>Mg(2+)</name>
        <dbReference type="ChEBI" id="CHEBI:18420"/>
        <label>1</label>
    </ligand>
</feature>
<comment type="subunit">
    <text evidence="12 13">Monomer. Binds crRNA and tracrRNA.</text>
</comment>
<dbReference type="InterPro" id="IPR055228">
    <property type="entry name" value="Cas9_RuvC"/>
</dbReference>
<keyword evidence="4 13" id="KW-0479">Metal-binding</keyword>
<dbReference type="EMBL" id="MSTR01000002">
    <property type="protein sequence ID" value="ONN44248.1"/>
    <property type="molecule type" value="Genomic_DNA"/>
</dbReference>
<accession>A0A1V2UL94</accession>
<dbReference type="GO" id="GO:0046872">
    <property type="term" value="F:metal ion binding"/>
    <property type="evidence" value="ECO:0007669"/>
    <property type="project" value="UniProtKB-UniRule"/>
</dbReference>
<comment type="caution">
    <text evidence="15">The sequence shown here is derived from an EMBL/GenBank/DDBJ whole genome shotgun (WGS) entry which is preliminary data.</text>
</comment>
<dbReference type="GO" id="GO:0003723">
    <property type="term" value="F:RNA binding"/>
    <property type="evidence" value="ECO:0007669"/>
    <property type="project" value="UniProtKB-UniRule"/>
</dbReference>
<keyword evidence="7 13" id="KW-0460">Magnesium</keyword>
<evidence type="ECO:0000313" key="16">
    <source>
        <dbReference type="Proteomes" id="UP000189299"/>
    </source>
</evidence>
<keyword evidence="6 13" id="KW-0378">Hydrolase</keyword>
<dbReference type="NCBIfam" id="TIGR01865">
    <property type="entry name" value="cas_Csn1"/>
    <property type="match status" value="1"/>
</dbReference>
<feature type="binding site" evidence="13">
    <location>
        <position position="10"/>
    </location>
    <ligand>
        <name>Mg(2+)</name>
        <dbReference type="ChEBI" id="CHEBI:18420"/>
        <label>2</label>
    </ligand>
</feature>
<comment type="similarity">
    <text evidence="13">Belongs to the CRISPR-associated Cas9 family.</text>
</comment>
<evidence type="ECO:0000256" key="6">
    <source>
        <dbReference type="ARBA" id="ARBA00022801"/>
    </source>
</evidence>
<comment type="domain">
    <text evidence="13">Has 2 endonuclease domains. The discontinuous RuvC-like domain cleaves the target DNA noncomplementary to crRNA while the HNH nuclease domain cleaves the target DNA complementary to crRNA.</text>
</comment>
<evidence type="ECO:0000259" key="14">
    <source>
        <dbReference type="PROSITE" id="PS51749"/>
    </source>
</evidence>
<dbReference type="Pfam" id="PF13395">
    <property type="entry name" value="HNH_4"/>
    <property type="match status" value="1"/>
</dbReference>
<dbReference type="InterPro" id="IPR028629">
    <property type="entry name" value="Cas9"/>
</dbReference>
<evidence type="ECO:0000256" key="13">
    <source>
        <dbReference type="HAMAP-Rule" id="MF_01480"/>
    </source>
</evidence>
<gene>
    <name evidence="13" type="primary">cas9</name>
    <name evidence="15" type="ORF">BTN92_02165</name>
</gene>
<dbReference type="Gene3D" id="1.10.30.50">
    <property type="match status" value="1"/>
</dbReference>
<evidence type="ECO:0000256" key="7">
    <source>
        <dbReference type="ARBA" id="ARBA00022842"/>
    </source>
</evidence>
<keyword evidence="5 13" id="KW-0255">Endonuclease</keyword>
<dbReference type="InterPro" id="IPR032237">
    <property type="entry name" value="Cas9_PI"/>
</dbReference>
<keyword evidence="3 13" id="KW-0540">Nuclease</keyword>
<dbReference type="GO" id="GO:0043571">
    <property type="term" value="P:maintenance of CRISPR repeat elements"/>
    <property type="evidence" value="ECO:0007669"/>
    <property type="project" value="UniProtKB-UniRule"/>
</dbReference>